<evidence type="ECO:0000259" key="9">
    <source>
        <dbReference type="Pfam" id="PF02770"/>
    </source>
</evidence>
<dbReference type="InParanoid" id="W0RSJ5"/>
<evidence type="ECO:0000256" key="7">
    <source>
        <dbReference type="RuleBase" id="RU362125"/>
    </source>
</evidence>
<evidence type="ECO:0000256" key="6">
    <source>
        <dbReference type="ARBA" id="ARBA00023002"/>
    </source>
</evidence>
<evidence type="ECO:0000256" key="2">
    <source>
        <dbReference type="ARBA" id="ARBA00009347"/>
    </source>
</evidence>
<keyword evidence="12" id="KW-1185">Reference proteome</keyword>
<dbReference type="SUPFAM" id="SSF56645">
    <property type="entry name" value="Acyl-CoA dehydrogenase NM domain-like"/>
    <property type="match status" value="1"/>
</dbReference>
<evidence type="ECO:0000313" key="12">
    <source>
        <dbReference type="Proteomes" id="UP000019151"/>
    </source>
</evidence>
<dbReference type="Pfam" id="PF02771">
    <property type="entry name" value="Acyl-CoA_dh_N"/>
    <property type="match status" value="1"/>
</dbReference>
<dbReference type="Gene3D" id="2.40.110.10">
    <property type="entry name" value="Butyryl-CoA Dehydrogenase, subunit A, domain 2"/>
    <property type="match status" value="1"/>
</dbReference>
<organism evidence="11 12">
    <name type="scientific">Gemmatirosa kalamazoonensis</name>
    <dbReference type="NCBI Taxonomy" id="861299"/>
    <lineage>
        <taxon>Bacteria</taxon>
        <taxon>Pseudomonadati</taxon>
        <taxon>Gemmatimonadota</taxon>
        <taxon>Gemmatimonadia</taxon>
        <taxon>Gemmatimonadales</taxon>
        <taxon>Gemmatimonadaceae</taxon>
        <taxon>Gemmatirosa</taxon>
    </lineage>
</organism>
<dbReference type="InterPro" id="IPR050741">
    <property type="entry name" value="Acyl-CoA_dehydrogenase"/>
</dbReference>
<accession>W0RSJ5</accession>
<proteinExistence type="inferred from homology"/>
<gene>
    <name evidence="11" type="ORF">J421_6131</name>
</gene>
<evidence type="ECO:0000256" key="1">
    <source>
        <dbReference type="ARBA" id="ARBA00001974"/>
    </source>
</evidence>
<dbReference type="InterPro" id="IPR036250">
    <property type="entry name" value="AcylCo_DH-like_C"/>
</dbReference>
<evidence type="ECO:0000313" key="11">
    <source>
        <dbReference type="EMBL" id="AHG93666.1"/>
    </source>
</evidence>
<dbReference type="InterPro" id="IPR009075">
    <property type="entry name" value="AcylCo_DH/oxidase_C"/>
</dbReference>
<comment type="similarity">
    <text evidence="2 7">Belongs to the acyl-CoA dehydrogenase family.</text>
</comment>
<dbReference type="OrthoDB" id="9775090at2"/>
<keyword evidence="5 7" id="KW-0274">FAD</keyword>
<evidence type="ECO:0000256" key="4">
    <source>
        <dbReference type="ARBA" id="ARBA00022630"/>
    </source>
</evidence>
<dbReference type="Proteomes" id="UP000019151">
    <property type="component" value="Plasmid 2"/>
</dbReference>
<keyword evidence="11" id="KW-0614">Plasmid</keyword>
<dbReference type="InterPro" id="IPR046373">
    <property type="entry name" value="Acyl-CoA_Oxase/DH_mid-dom_sf"/>
</dbReference>
<dbReference type="AlphaFoldDB" id="W0RSJ5"/>
<evidence type="ECO:0000259" key="10">
    <source>
        <dbReference type="Pfam" id="PF02771"/>
    </source>
</evidence>
<dbReference type="InterPro" id="IPR006091">
    <property type="entry name" value="Acyl-CoA_Oxase/DH_mid-dom"/>
</dbReference>
<protein>
    <submittedName>
        <fullName evidence="11">Acyl-CoA dehydrogenase domain-containing protein</fullName>
    </submittedName>
</protein>
<dbReference type="Pfam" id="PF00441">
    <property type="entry name" value="Acyl-CoA_dh_1"/>
    <property type="match status" value="1"/>
</dbReference>
<dbReference type="GO" id="GO:0005737">
    <property type="term" value="C:cytoplasm"/>
    <property type="evidence" value="ECO:0007669"/>
    <property type="project" value="TreeGrafter"/>
</dbReference>
<evidence type="ECO:0000259" key="8">
    <source>
        <dbReference type="Pfam" id="PF00441"/>
    </source>
</evidence>
<dbReference type="Gene3D" id="1.10.540.10">
    <property type="entry name" value="Acyl-CoA dehydrogenase/oxidase, N-terminal domain"/>
    <property type="match status" value="1"/>
</dbReference>
<dbReference type="eggNOG" id="COG1960">
    <property type="taxonomic scope" value="Bacteria"/>
</dbReference>
<sequence length="399" mass="43360">MTDPPLDQTLRSAQAFVRDALVPLEPLLLAQDYDRLLPALASARDHVKALGLLAPHMPRGEGGLGLSLADFGRLSEVLGWSPLGHYAFNCQAPDVGNMELLHRHGSAAQKARFLAPLVRGEVRSCFSMTEPERAGSNPVHLDTTARVDGDDYVIAGHKWFTSSADGAAFAVVMAVTNPDVPSPHARASQILVPLDTPGVRIVRTIPVMGETGRGWFSHAEIEYVDVRVPRANRIGAEGAGFVLAQERLGPGRIHHCMRWIGLAERALDVMCRRAASRELAPGRPLGAQQAVQHWLAESRAEIHASRLMVLDAARKIDDAGAHAARVDVSLIKFYVAGTLQRVVDRAVQVCGALGVTDDTILSWIYRHERAARIYDGPDEVHKSVVARHMLKAYGVDVAI</sequence>
<dbReference type="PATRIC" id="fig|861299.3.peg.6189"/>
<dbReference type="PANTHER" id="PTHR48083">
    <property type="entry name" value="MEDIUM-CHAIN SPECIFIC ACYL-COA DEHYDROGENASE, MITOCHONDRIAL-RELATED"/>
    <property type="match status" value="1"/>
</dbReference>
<dbReference type="GO" id="GO:0033539">
    <property type="term" value="P:fatty acid beta-oxidation using acyl-CoA dehydrogenase"/>
    <property type="evidence" value="ECO:0007669"/>
    <property type="project" value="TreeGrafter"/>
</dbReference>
<geneLocation type="plasmid" evidence="11 12">
    <name>2</name>
</geneLocation>
<reference evidence="11 12" key="1">
    <citation type="journal article" date="2014" name="Genome Announc.">
        <title>Genome Sequence and Methylome of Soil Bacterium Gemmatirosa kalamazoonensis KBS708T, a Member of the Rarely Cultivated Gemmatimonadetes Phylum.</title>
        <authorList>
            <person name="Debruyn J.M."/>
            <person name="Radosevich M."/>
            <person name="Wommack K.E."/>
            <person name="Polson S.W."/>
            <person name="Hauser L.J."/>
            <person name="Fawaz M.N."/>
            <person name="Korlach J."/>
            <person name="Tsai Y.C."/>
        </authorList>
    </citation>
    <scope>NUCLEOTIDE SEQUENCE [LARGE SCALE GENOMIC DNA]</scope>
    <source>
        <strain evidence="11 12">KBS708</strain>
        <plasmid evidence="12">Plasmid 2</plasmid>
    </source>
</reference>
<dbReference type="GO" id="GO:0050660">
    <property type="term" value="F:flavin adenine dinucleotide binding"/>
    <property type="evidence" value="ECO:0007669"/>
    <property type="project" value="InterPro"/>
</dbReference>
<dbReference type="HOGENOM" id="CLU_018204_1_2_0"/>
<comment type="subunit">
    <text evidence="3">Homodimer.</text>
</comment>
<feature type="domain" description="Acyl-CoA dehydrogenase/oxidase N-terminal" evidence="10">
    <location>
        <begin position="11"/>
        <end position="121"/>
    </location>
</feature>
<dbReference type="PANTHER" id="PTHR48083:SF13">
    <property type="entry name" value="ACYL-COA DEHYDROGENASE FAMILY MEMBER 11"/>
    <property type="match status" value="1"/>
</dbReference>
<dbReference type="KEGG" id="gba:J421_6131"/>
<dbReference type="Pfam" id="PF02770">
    <property type="entry name" value="Acyl-CoA_dh_M"/>
    <property type="match status" value="1"/>
</dbReference>
<dbReference type="RefSeq" id="WP_025414960.1">
    <property type="nucleotide sequence ID" value="NZ_CP007130.1"/>
</dbReference>
<dbReference type="SUPFAM" id="SSF47203">
    <property type="entry name" value="Acyl-CoA dehydrogenase C-terminal domain-like"/>
    <property type="match status" value="1"/>
</dbReference>
<keyword evidence="4 7" id="KW-0285">Flavoprotein</keyword>
<evidence type="ECO:0000256" key="3">
    <source>
        <dbReference type="ARBA" id="ARBA00011738"/>
    </source>
</evidence>
<feature type="domain" description="Acyl-CoA dehydrogenase/oxidase C-terminal" evidence="8">
    <location>
        <begin position="238"/>
        <end position="390"/>
    </location>
</feature>
<dbReference type="InterPro" id="IPR013786">
    <property type="entry name" value="AcylCoA_DH/ox_N"/>
</dbReference>
<dbReference type="Gene3D" id="1.20.140.10">
    <property type="entry name" value="Butyryl-CoA Dehydrogenase, subunit A, domain 3"/>
    <property type="match status" value="1"/>
</dbReference>
<dbReference type="InterPro" id="IPR009100">
    <property type="entry name" value="AcylCoA_DH/oxidase_NM_dom_sf"/>
</dbReference>
<dbReference type="GO" id="GO:0003995">
    <property type="term" value="F:acyl-CoA dehydrogenase activity"/>
    <property type="evidence" value="ECO:0007669"/>
    <property type="project" value="TreeGrafter"/>
</dbReference>
<dbReference type="FunFam" id="2.40.110.10:FF:000002">
    <property type="entry name" value="Acyl-CoA dehydrogenase fadE12"/>
    <property type="match status" value="1"/>
</dbReference>
<name>W0RSJ5_9BACT</name>
<feature type="domain" description="Acyl-CoA oxidase/dehydrogenase middle" evidence="9">
    <location>
        <begin position="125"/>
        <end position="214"/>
    </location>
</feature>
<keyword evidence="6 7" id="KW-0560">Oxidoreductase</keyword>
<comment type="cofactor">
    <cofactor evidence="1 7">
        <name>FAD</name>
        <dbReference type="ChEBI" id="CHEBI:57692"/>
    </cofactor>
</comment>
<evidence type="ECO:0000256" key="5">
    <source>
        <dbReference type="ARBA" id="ARBA00022827"/>
    </source>
</evidence>
<dbReference type="InterPro" id="IPR037069">
    <property type="entry name" value="AcylCoA_DH/ox_N_sf"/>
</dbReference>
<dbReference type="EMBL" id="CP007130">
    <property type="protein sequence ID" value="AHG93666.1"/>
    <property type="molecule type" value="Genomic_DNA"/>
</dbReference>